<dbReference type="EMBL" id="UOFW01000062">
    <property type="protein sequence ID" value="VAX03818.1"/>
    <property type="molecule type" value="Genomic_DNA"/>
</dbReference>
<dbReference type="PANTHER" id="PTHR21197">
    <property type="entry name" value="UDP-GALACTOPYRANOSE MUTASE"/>
    <property type="match status" value="1"/>
</dbReference>
<dbReference type="Pfam" id="PF13450">
    <property type="entry name" value="NAD_binding_8"/>
    <property type="match status" value="1"/>
</dbReference>
<name>A0A3B1AX26_9ZZZZ</name>
<proteinExistence type="predicted"/>
<dbReference type="AlphaFoldDB" id="A0A3B1AX26"/>
<evidence type="ECO:0000313" key="1">
    <source>
        <dbReference type="EMBL" id="VAX03818.1"/>
    </source>
</evidence>
<feature type="non-terminal residue" evidence="1">
    <location>
        <position position="148"/>
    </location>
</feature>
<evidence type="ECO:0008006" key="2">
    <source>
        <dbReference type="Google" id="ProtNLM"/>
    </source>
</evidence>
<protein>
    <recommendedName>
        <fullName evidence="2">Amine oxidase domain-containing protein</fullName>
    </recommendedName>
</protein>
<reference evidence="1" key="1">
    <citation type="submission" date="2018-06" db="EMBL/GenBank/DDBJ databases">
        <authorList>
            <person name="Zhirakovskaya E."/>
        </authorList>
    </citation>
    <scope>NUCLEOTIDE SEQUENCE</scope>
</reference>
<dbReference type="Gene3D" id="3.50.50.60">
    <property type="entry name" value="FAD/NAD(P)-binding domain"/>
    <property type="match status" value="1"/>
</dbReference>
<gene>
    <name evidence="1" type="ORF">MNBD_ALPHA03-1343</name>
</gene>
<dbReference type="GO" id="GO:0050660">
    <property type="term" value="F:flavin adenine dinucleotide binding"/>
    <property type="evidence" value="ECO:0007669"/>
    <property type="project" value="TreeGrafter"/>
</dbReference>
<accession>A0A3B1AX26</accession>
<dbReference type="InterPro" id="IPR036188">
    <property type="entry name" value="FAD/NAD-bd_sf"/>
</dbReference>
<dbReference type="GO" id="GO:0005829">
    <property type="term" value="C:cytosol"/>
    <property type="evidence" value="ECO:0007669"/>
    <property type="project" value="TreeGrafter"/>
</dbReference>
<organism evidence="1">
    <name type="scientific">hydrothermal vent metagenome</name>
    <dbReference type="NCBI Taxonomy" id="652676"/>
    <lineage>
        <taxon>unclassified sequences</taxon>
        <taxon>metagenomes</taxon>
        <taxon>ecological metagenomes</taxon>
    </lineage>
</organism>
<dbReference type="PANTHER" id="PTHR21197:SF0">
    <property type="entry name" value="UDP-GALACTOPYRANOSE MUTASE"/>
    <property type="match status" value="1"/>
</dbReference>
<dbReference type="GO" id="GO:0008767">
    <property type="term" value="F:UDP-galactopyranose mutase activity"/>
    <property type="evidence" value="ECO:0007669"/>
    <property type="project" value="TreeGrafter"/>
</dbReference>
<dbReference type="SUPFAM" id="SSF51971">
    <property type="entry name" value="Nucleotide-binding domain"/>
    <property type="match status" value="1"/>
</dbReference>
<sequence>MTRHISIIGGGFHGICCAYLLAKKGYKVSLIDTGKTIGGVMASIEHGDYIYDLGCHLFDNSYKKLSDLLKELLSDKFVPHKTVYASIVNGIKSENTEAPNLTNLGPARSATILYELIQRILSKADAPITSLADLVEANFGSSAAKALN</sequence>